<evidence type="ECO:0000313" key="2">
    <source>
        <dbReference type="Proteomes" id="UP000010321"/>
    </source>
</evidence>
<gene>
    <name evidence="1" type="ORF">HMPREF9445_01207</name>
</gene>
<organism evidence="1 2">
    <name type="scientific">Bacteroides clarus YIT 12056</name>
    <dbReference type="NCBI Taxonomy" id="762984"/>
    <lineage>
        <taxon>Bacteria</taxon>
        <taxon>Pseudomonadati</taxon>
        <taxon>Bacteroidota</taxon>
        <taxon>Bacteroidia</taxon>
        <taxon>Bacteroidales</taxon>
        <taxon>Bacteroidaceae</taxon>
        <taxon>Bacteroides</taxon>
    </lineage>
</organism>
<dbReference type="InterPro" id="IPR024072">
    <property type="entry name" value="DHFR-like_dom_sf"/>
</dbReference>
<comment type="caution">
    <text evidence="1">The sequence shown here is derived from an EMBL/GenBank/DDBJ whole genome shotgun (WGS) entry which is preliminary data.</text>
</comment>
<dbReference type="EMBL" id="AFBM01000010">
    <property type="protein sequence ID" value="EGF52879.1"/>
    <property type="molecule type" value="Genomic_DNA"/>
</dbReference>
<reference evidence="1 2" key="1">
    <citation type="submission" date="2011-02" db="EMBL/GenBank/DDBJ databases">
        <authorList>
            <person name="Weinstock G."/>
            <person name="Sodergren E."/>
            <person name="Clifton S."/>
            <person name="Fulton L."/>
            <person name="Fulton B."/>
            <person name="Courtney L."/>
            <person name="Fronick C."/>
            <person name="Harrison M."/>
            <person name="Strong C."/>
            <person name="Farmer C."/>
            <person name="Delahaunty K."/>
            <person name="Markovic C."/>
            <person name="Hall O."/>
            <person name="Minx P."/>
            <person name="Tomlinson C."/>
            <person name="Mitreva M."/>
            <person name="Hou S."/>
            <person name="Chen J."/>
            <person name="Wollam A."/>
            <person name="Pepin K.H."/>
            <person name="Johnson M."/>
            <person name="Bhonagiri V."/>
            <person name="Zhang X."/>
            <person name="Suruliraj S."/>
            <person name="Warren W."/>
            <person name="Chinwalla A."/>
            <person name="Mardis E.R."/>
            <person name="Wilson R.K."/>
        </authorList>
    </citation>
    <scope>NUCLEOTIDE SEQUENCE [LARGE SCALE GENOMIC DNA]</scope>
    <source>
        <strain evidence="1 2">YIT 12056</strain>
    </source>
</reference>
<protein>
    <submittedName>
        <fullName evidence="1">Uncharacterized protein</fullName>
    </submittedName>
</protein>
<dbReference type="SUPFAM" id="SSF53597">
    <property type="entry name" value="Dihydrofolate reductase-like"/>
    <property type="match status" value="1"/>
</dbReference>
<evidence type="ECO:0000313" key="1">
    <source>
        <dbReference type="EMBL" id="EGF52879.1"/>
    </source>
</evidence>
<accession>A0ABN0CPM1</accession>
<name>A0ABN0CPM1_9BACE</name>
<sequence length="165" mass="19508">MRVSVLGFVRASVRNKHGFHAFIFNSRGMAKVQIIMPVTLDGFLPDKNEILMEWLRTDRNGFHYWEERATFNMYPHYGMLDLMDAKERRDNNCTFFMKVQDEKSAEYAGGVFLFRLADELVIYLLPISYKSGKNITGKIQFGQWTLRESKTFRNNICRLVYRLKE</sequence>
<dbReference type="Proteomes" id="UP000010321">
    <property type="component" value="Unassembled WGS sequence"/>
</dbReference>
<keyword evidence="2" id="KW-1185">Reference proteome</keyword>
<proteinExistence type="predicted"/>